<dbReference type="InterPro" id="IPR014729">
    <property type="entry name" value="Rossmann-like_a/b/a_fold"/>
</dbReference>
<feature type="domain" description="tRNA synthetases class I catalytic" evidence="10">
    <location>
        <begin position="15"/>
        <end position="339"/>
    </location>
</feature>
<dbReference type="InterPro" id="IPR009080">
    <property type="entry name" value="tRNAsynth_Ia_anticodon-bd"/>
</dbReference>
<organism evidence="11 12">
    <name type="scientific">Candidatus Doudnabacteria bacterium CG10_big_fil_rev_8_21_14_0_10_41_10</name>
    <dbReference type="NCBI Taxonomy" id="1974551"/>
    <lineage>
        <taxon>Bacteria</taxon>
        <taxon>Candidatus Doudnaibacteriota</taxon>
    </lineage>
</organism>
<dbReference type="Gene3D" id="1.20.120.1910">
    <property type="entry name" value="Cysteine-tRNA ligase, C-terminal anti-codon recognition domain"/>
    <property type="match status" value="1"/>
</dbReference>
<dbReference type="InterPro" id="IPR015803">
    <property type="entry name" value="Cys-tRNA-ligase"/>
</dbReference>
<keyword evidence="2 9" id="KW-0436">Ligase</keyword>
<dbReference type="GO" id="GO:0006423">
    <property type="term" value="P:cysteinyl-tRNA aminoacylation"/>
    <property type="evidence" value="ECO:0007669"/>
    <property type="project" value="UniProtKB-UniRule"/>
</dbReference>
<dbReference type="PRINTS" id="PR00983">
    <property type="entry name" value="TRNASYNTHCYS"/>
</dbReference>
<evidence type="ECO:0000256" key="7">
    <source>
        <dbReference type="ARBA" id="ARBA00022917"/>
    </source>
</evidence>
<feature type="binding site" evidence="9">
    <location>
        <position position="294"/>
    </location>
    <ligand>
        <name>ATP</name>
        <dbReference type="ChEBI" id="CHEBI:30616"/>
    </ligand>
</feature>
<dbReference type="EC" id="6.1.1.16" evidence="9"/>
<feature type="binding site" evidence="9">
    <location>
        <position position="224"/>
    </location>
    <ligand>
        <name>Zn(2+)</name>
        <dbReference type="ChEBI" id="CHEBI:29105"/>
    </ligand>
</feature>
<dbReference type="SUPFAM" id="SSF47323">
    <property type="entry name" value="Anticodon-binding domain of a subclass of class I aminoacyl-tRNA synthetases"/>
    <property type="match status" value="1"/>
</dbReference>
<gene>
    <name evidence="9" type="primary">cysS</name>
    <name evidence="11" type="ORF">COT91_00340</name>
</gene>
<feature type="short sequence motif" description="'HIGH' region" evidence="9">
    <location>
        <begin position="30"/>
        <end position="40"/>
    </location>
</feature>
<dbReference type="GO" id="GO:0005829">
    <property type="term" value="C:cytosol"/>
    <property type="evidence" value="ECO:0007669"/>
    <property type="project" value="TreeGrafter"/>
</dbReference>
<feature type="short sequence motif" description="'KMSKS' region" evidence="9">
    <location>
        <begin position="291"/>
        <end position="295"/>
    </location>
</feature>
<dbReference type="SUPFAM" id="SSF52374">
    <property type="entry name" value="Nucleotidylyl transferase"/>
    <property type="match status" value="1"/>
</dbReference>
<name>A0A2H0VEY5_9BACT</name>
<feature type="binding site" evidence="9">
    <location>
        <position position="253"/>
    </location>
    <ligand>
        <name>Zn(2+)</name>
        <dbReference type="ChEBI" id="CHEBI:29105"/>
    </ligand>
</feature>
<dbReference type="GO" id="GO:0008270">
    <property type="term" value="F:zinc ion binding"/>
    <property type="evidence" value="ECO:0007669"/>
    <property type="project" value="UniProtKB-UniRule"/>
</dbReference>
<evidence type="ECO:0000313" key="12">
    <source>
        <dbReference type="Proteomes" id="UP000230557"/>
    </source>
</evidence>
<comment type="subunit">
    <text evidence="1 9">Monomer.</text>
</comment>
<evidence type="ECO:0000259" key="10">
    <source>
        <dbReference type="Pfam" id="PF01406"/>
    </source>
</evidence>
<keyword evidence="3 9" id="KW-0479">Metal-binding</keyword>
<keyword evidence="6 9" id="KW-0067">ATP-binding</keyword>
<dbReference type="InterPro" id="IPR032678">
    <property type="entry name" value="tRNA-synt_1_cat_dom"/>
</dbReference>
<feature type="binding site" evidence="9">
    <location>
        <position position="249"/>
    </location>
    <ligand>
        <name>Zn(2+)</name>
        <dbReference type="ChEBI" id="CHEBI:29105"/>
    </ligand>
</feature>
<accession>A0A2H0VEY5</accession>
<reference evidence="12" key="1">
    <citation type="submission" date="2017-09" db="EMBL/GenBank/DDBJ databases">
        <title>Depth-based differentiation of microbial function through sediment-hosted aquifers and enrichment of novel symbionts in the deep terrestrial subsurface.</title>
        <authorList>
            <person name="Probst A.J."/>
            <person name="Ladd B."/>
            <person name="Jarett J.K."/>
            <person name="Geller-Mcgrath D.E."/>
            <person name="Sieber C.M.K."/>
            <person name="Emerson J.B."/>
            <person name="Anantharaman K."/>
            <person name="Thomas B.C."/>
            <person name="Malmstrom R."/>
            <person name="Stieglmeier M."/>
            <person name="Klingl A."/>
            <person name="Woyke T."/>
            <person name="Ryan C.M."/>
            <person name="Banfield J.F."/>
        </authorList>
    </citation>
    <scope>NUCLEOTIDE SEQUENCE [LARGE SCALE GENOMIC DNA]</scope>
</reference>
<dbReference type="GO" id="GO:0005524">
    <property type="term" value="F:ATP binding"/>
    <property type="evidence" value="ECO:0007669"/>
    <property type="project" value="UniProtKB-UniRule"/>
</dbReference>
<comment type="cofactor">
    <cofactor evidence="9">
        <name>Zn(2+)</name>
        <dbReference type="ChEBI" id="CHEBI:29105"/>
    </cofactor>
    <text evidence="9">Binds 1 zinc ion per subunit.</text>
</comment>
<dbReference type="AlphaFoldDB" id="A0A2H0VEY5"/>
<dbReference type="Proteomes" id="UP000230557">
    <property type="component" value="Unassembled WGS sequence"/>
</dbReference>
<evidence type="ECO:0000256" key="1">
    <source>
        <dbReference type="ARBA" id="ARBA00011245"/>
    </source>
</evidence>
<sequence>MLKLFNTLSKKIEKFQPIKDKRVSIYSCGPTVYDYVHIGNLRTYLFNDILRRVLIYDGYKVKQVMNITDVGHLTDDADSGVDKLEKGAEREKKTVWDVAKFYEKEFLNDIRALNILMPDKLPHPTDHIKQQIKIIETLVKINFAYDAKEAVYFDVSKFPDYTKLSGQKLKDKKQAARTEVVKDLSKKNPADFALWFKLTGKFADHSMHWPSPWGEGFPGWHIECSAMSTEYLGQPFDIHTGGVDLIMPHHSNEIAQSQSASGKPLANYWLHGEHLLIKSGKPGHLDGEPRRMAKSENNFIRLKDIVDKGFSPLAFRYLVLGAHYQTKLNFSWESLRAAQNSLDHLLDLISELKGSPGKFMCADYAKAFDREINNNLDTARALSLTWRLLKKPNPDKLKISTIKKFDKVFGLDLLKGALIRKKIPNKIKELAKTRERLRKQKEFGKADDARAELEKLGYEINDTPEGPVVKKK</sequence>
<keyword evidence="9" id="KW-0963">Cytoplasm</keyword>
<dbReference type="PANTHER" id="PTHR10890:SF3">
    <property type="entry name" value="CYSTEINE--TRNA LIGASE, CYTOPLASMIC"/>
    <property type="match status" value="1"/>
</dbReference>
<evidence type="ECO:0000256" key="3">
    <source>
        <dbReference type="ARBA" id="ARBA00022723"/>
    </source>
</evidence>
<dbReference type="HAMAP" id="MF_00041">
    <property type="entry name" value="Cys_tRNA_synth"/>
    <property type="match status" value="1"/>
</dbReference>
<evidence type="ECO:0000256" key="2">
    <source>
        <dbReference type="ARBA" id="ARBA00022598"/>
    </source>
</evidence>
<keyword evidence="4 9" id="KW-0547">Nucleotide-binding</keyword>
<keyword evidence="5 9" id="KW-0862">Zinc</keyword>
<evidence type="ECO:0000256" key="5">
    <source>
        <dbReference type="ARBA" id="ARBA00022833"/>
    </source>
</evidence>
<protein>
    <recommendedName>
        <fullName evidence="9">Cysteine--tRNA ligase</fullName>
        <ecNumber evidence="9">6.1.1.16</ecNumber>
    </recommendedName>
    <alternativeName>
        <fullName evidence="9">Cysteinyl-tRNA synthetase</fullName>
        <shortName evidence="9">CysRS</shortName>
    </alternativeName>
</protein>
<evidence type="ECO:0000256" key="9">
    <source>
        <dbReference type="HAMAP-Rule" id="MF_00041"/>
    </source>
</evidence>
<evidence type="ECO:0000256" key="8">
    <source>
        <dbReference type="ARBA" id="ARBA00023146"/>
    </source>
</evidence>
<dbReference type="InterPro" id="IPR024909">
    <property type="entry name" value="Cys-tRNA/MSH_ligase"/>
</dbReference>
<proteinExistence type="inferred from homology"/>
<dbReference type="Pfam" id="PF01406">
    <property type="entry name" value="tRNA-synt_1e"/>
    <property type="match status" value="1"/>
</dbReference>
<dbReference type="Gene3D" id="3.40.50.620">
    <property type="entry name" value="HUPs"/>
    <property type="match status" value="1"/>
</dbReference>
<keyword evidence="7 9" id="KW-0648">Protein biosynthesis</keyword>
<feature type="binding site" evidence="9">
    <location>
        <position position="28"/>
    </location>
    <ligand>
        <name>Zn(2+)</name>
        <dbReference type="ChEBI" id="CHEBI:29105"/>
    </ligand>
</feature>
<comment type="subcellular location">
    <subcellularLocation>
        <location evidence="9">Cytoplasm</location>
    </subcellularLocation>
</comment>
<comment type="caution">
    <text evidence="11">The sequence shown here is derived from an EMBL/GenBank/DDBJ whole genome shotgun (WGS) entry which is preliminary data.</text>
</comment>
<comment type="catalytic activity">
    <reaction evidence="9">
        <text>tRNA(Cys) + L-cysteine + ATP = L-cysteinyl-tRNA(Cys) + AMP + diphosphate</text>
        <dbReference type="Rhea" id="RHEA:17773"/>
        <dbReference type="Rhea" id="RHEA-COMP:9661"/>
        <dbReference type="Rhea" id="RHEA-COMP:9679"/>
        <dbReference type="ChEBI" id="CHEBI:30616"/>
        <dbReference type="ChEBI" id="CHEBI:33019"/>
        <dbReference type="ChEBI" id="CHEBI:35235"/>
        <dbReference type="ChEBI" id="CHEBI:78442"/>
        <dbReference type="ChEBI" id="CHEBI:78517"/>
        <dbReference type="ChEBI" id="CHEBI:456215"/>
        <dbReference type="EC" id="6.1.1.16"/>
    </reaction>
</comment>
<comment type="similarity">
    <text evidence="9">Belongs to the class-I aminoacyl-tRNA synthetase family.</text>
</comment>
<dbReference type="GO" id="GO:0004817">
    <property type="term" value="F:cysteine-tRNA ligase activity"/>
    <property type="evidence" value="ECO:0007669"/>
    <property type="project" value="UniProtKB-UniRule"/>
</dbReference>
<evidence type="ECO:0000256" key="4">
    <source>
        <dbReference type="ARBA" id="ARBA00022741"/>
    </source>
</evidence>
<dbReference type="PANTHER" id="PTHR10890">
    <property type="entry name" value="CYSTEINYL-TRNA SYNTHETASE"/>
    <property type="match status" value="1"/>
</dbReference>
<dbReference type="CDD" id="cd00672">
    <property type="entry name" value="CysRS_core"/>
    <property type="match status" value="1"/>
</dbReference>
<evidence type="ECO:0000256" key="6">
    <source>
        <dbReference type="ARBA" id="ARBA00022840"/>
    </source>
</evidence>
<dbReference type="NCBIfam" id="TIGR00435">
    <property type="entry name" value="cysS"/>
    <property type="match status" value="1"/>
</dbReference>
<keyword evidence="8 9" id="KW-0030">Aminoacyl-tRNA synthetase</keyword>
<dbReference type="EMBL" id="PFAJ01000005">
    <property type="protein sequence ID" value="PIR97658.1"/>
    <property type="molecule type" value="Genomic_DNA"/>
</dbReference>
<evidence type="ECO:0000313" key="11">
    <source>
        <dbReference type="EMBL" id="PIR97658.1"/>
    </source>
</evidence>